<evidence type="ECO:0000256" key="1">
    <source>
        <dbReference type="SAM" id="Phobius"/>
    </source>
</evidence>
<evidence type="ECO:0000313" key="2">
    <source>
        <dbReference type="EMBL" id="MFD1515280.1"/>
    </source>
</evidence>
<organism evidence="2 3">
    <name type="scientific">Halomarina rubra</name>
    <dbReference type="NCBI Taxonomy" id="2071873"/>
    <lineage>
        <taxon>Archaea</taxon>
        <taxon>Methanobacteriati</taxon>
        <taxon>Methanobacteriota</taxon>
        <taxon>Stenosarchaea group</taxon>
        <taxon>Halobacteria</taxon>
        <taxon>Halobacteriales</taxon>
        <taxon>Natronomonadaceae</taxon>
        <taxon>Halomarina</taxon>
    </lineage>
</organism>
<dbReference type="Proteomes" id="UP001597187">
    <property type="component" value="Unassembled WGS sequence"/>
</dbReference>
<keyword evidence="1" id="KW-1133">Transmembrane helix</keyword>
<accession>A0ABD6AZB2</accession>
<dbReference type="RefSeq" id="WP_250875200.1">
    <property type="nucleotide sequence ID" value="NZ_JALXFV010000008.1"/>
</dbReference>
<protein>
    <submittedName>
        <fullName evidence="2">Uncharacterized protein</fullName>
    </submittedName>
</protein>
<sequence length="130" mass="13655">MVTPRAALYHAARAVLAAGCVFALLVPATNVLTGGLSDAWVGPLVRVLVAASIPVGVRIAIHPGGFERLWDLTLWTYAFSLAGALVLAVPELLLSDADTVGRWSLPVVATAYVGAYVVVFRTARPLSTDE</sequence>
<feature type="transmembrane region" description="Helical" evidence="1">
    <location>
        <begin position="43"/>
        <end position="61"/>
    </location>
</feature>
<keyword evidence="1" id="KW-0812">Transmembrane</keyword>
<name>A0ABD6AZB2_9EURY</name>
<proteinExistence type="predicted"/>
<evidence type="ECO:0000313" key="3">
    <source>
        <dbReference type="Proteomes" id="UP001597187"/>
    </source>
</evidence>
<keyword evidence="3" id="KW-1185">Reference proteome</keyword>
<feature type="transmembrane region" description="Helical" evidence="1">
    <location>
        <begin position="73"/>
        <end position="94"/>
    </location>
</feature>
<comment type="caution">
    <text evidence="2">The sequence shown here is derived from an EMBL/GenBank/DDBJ whole genome shotgun (WGS) entry which is preliminary data.</text>
</comment>
<feature type="transmembrane region" description="Helical" evidence="1">
    <location>
        <begin position="100"/>
        <end position="120"/>
    </location>
</feature>
<reference evidence="2 3" key="1">
    <citation type="journal article" date="2019" name="Int. J. Syst. Evol. Microbiol.">
        <title>The Global Catalogue of Microorganisms (GCM) 10K type strain sequencing project: providing services to taxonomists for standard genome sequencing and annotation.</title>
        <authorList>
            <consortium name="The Broad Institute Genomics Platform"/>
            <consortium name="The Broad Institute Genome Sequencing Center for Infectious Disease"/>
            <person name="Wu L."/>
            <person name="Ma J."/>
        </authorList>
    </citation>
    <scope>NUCLEOTIDE SEQUENCE [LARGE SCALE GENOMIC DNA]</scope>
    <source>
        <strain evidence="2 3">CGMCC 1.12563</strain>
    </source>
</reference>
<gene>
    <name evidence="2" type="ORF">ACFSBT_18525</name>
</gene>
<dbReference type="EMBL" id="JBHUDC010000008">
    <property type="protein sequence ID" value="MFD1515280.1"/>
    <property type="molecule type" value="Genomic_DNA"/>
</dbReference>
<keyword evidence="1" id="KW-0472">Membrane</keyword>
<dbReference type="AlphaFoldDB" id="A0ABD6AZB2"/>